<gene>
    <name evidence="6" type="ORF">OW157_02155</name>
</gene>
<dbReference type="Pfam" id="PF00370">
    <property type="entry name" value="FGGY_N"/>
    <property type="match status" value="1"/>
</dbReference>
<evidence type="ECO:0000256" key="1">
    <source>
        <dbReference type="ARBA" id="ARBA00009156"/>
    </source>
</evidence>
<evidence type="ECO:0000313" key="6">
    <source>
        <dbReference type="EMBL" id="MCZ0725368.1"/>
    </source>
</evidence>
<evidence type="ECO:0000256" key="2">
    <source>
        <dbReference type="ARBA" id="ARBA00022679"/>
    </source>
</evidence>
<accession>A0A9X3JD31</accession>
<dbReference type="InterPro" id="IPR018484">
    <property type="entry name" value="FGGY_N"/>
</dbReference>
<dbReference type="EMBL" id="JAPRFR010000001">
    <property type="protein sequence ID" value="MCZ0725368.1"/>
    <property type="molecule type" value="Genomic_DNA"/>
</dbReference>
<dbReference type="SUPFAM" id="SSF53067">
    <property type="entry name" value="Actin-like ATPase domain"/>
    <property type="match status" value="2"/>
</dbReference>
<evidence type="ECO:0000259" key="4">
    <source>
        <dbReference type="Pfam" id="PF00370"/>
    </source>
</evidence>
<dbReference type="CDD" id="cd07770">
    <property type="entry name" value="ASKHA_NBD_FGGY_GntK"/>
    <property type="match status" value="1"/>
</dbReference>
<dbReference type="PIRSF" id="PIRSF000538">
    <property type="entry name" value="GlpK"/>
    <property type="match status" value="1"/>
</dbReference>
<dbReference type="GO" id="GO:0016301">
    <property type="term" value="F:kinase activity"/>
    <property type="evidence" value="ECO:0007669"/>
    <property type="project" value="UniProtKB-KW"/>
</dbReference>
<proteinExistence type="inferred from homology"/>
<keyword evidence="7" id="KW-1185">Reference proteome</keyword>
<evidence type="ECO:0000313" key="7">
    <source>
        <dbReference type="Proteomes" id="UP001146670"/>
    </source>
</evidence>
<dbReference type="InterPro" id="IPR018485">
    <property type="entry name" value="FGGY_C"/>
</dbReference>
<dbReference type="Gene3D" id="3.30.420.40">
    <property type="match status" value="2"/>
</dbReference>
<name>A0A9X3JD31_9LACT</name>
<feature type="domain" description="Carbohydrate kinase FGGY C-terminal" evidence="5">
    <location>
        <begin position="254"/>
        <end position="432"/>
    </location>
</feature>
<dbReference type="PANTHER" id="PTHR43095">
    <property type="entry name" value="SUGAR KINASE"/>
    <property type="match status" value="1"/>
</dbReference>
<comment type="similarity">
    <text evidence="1">Belongs to the FGGY kinase family.</text>
</comment>
<dbReference type="GO" id="GO:0005975">
    <property type="term" value="P:carbohydrate metabolic process"/>
    <property type="evidence" value="ECO:0007669"/>
    <property type="project" value="InterPro"/>
</dbReference>
<evidence type="ECO:0000259" key="5">
    <source>
        <dbReference type="Pfam" id="PF02782"/>
    </source>
</evidence>
<evidence type="ECO:0000256" key="3">
    <source>
        <dbReference type="ARBA" id="ARBA00022777"/>
    </source>
</evidence>
<dbReference type="AlphaFoldDB" id="A0A9X3JD31"/>
<dbReference type="InterPro" id="IPR050406">
    <property type="entry name" value="FGGY_Carb_Kinase"/>
</dbReference>
<dbReference type="InterPro" id="IPR000577">
    <property type="entry name" value="Carb_kinase_FGGY"/>
</dbReference>
<keyword evidence="2" id="KW-0808">Transferase</keyword>
<dbReference type="RefSeq" id="WP_268751689.1">
    <property type="nucleotide sequence ID" value="NZ_JAPRFQ010000001.1"/>
</dbReference>
<comment type="caution">
    <text evidence="6">The sequence shown here is derived from an EMBL/GenBank/DDBJ whole genome shotgun (WGS) entry which is preliminary data.</text>
</comment>
<dbReference type="InterPro" id="IPR043129">
    <property type="entry name" value="ATPase_NBD"/>
</dbReference>
<dbReference type="PANTHER" id="PTHR43095:SF2">
    <property type="entry name" value="GLUCONOKINASE"/>
    <property type="match status" value="1"/>
</dbReference>
<protein>
    <submittedName>
        <fullName evidence="6">FGGY family carbohydrate kinase</fullName>
    </submittedName>
</protein>
<reference evidence="6" key="1">
    <citation type="submission" date="2022-12" db="EMBL/GenBank/DDBJ databases">
        <title>Description and comparative metabolic analysis of Aerococcus sp. nov., isolated from the feces of a pig.</title>
        <authorList>
            <person name="Chang Y.-H."/>
        </authorList>
    </citation>
    <scope>NUCLEOTIDE SEQUENCE</scope>
    <source>
        <strain evidence="6">YH-aer222</strain>
    </source>
</reference>
<organism evidence="6 7">
    <name type="scientific">Aerococcus kribbianus</name>
    <dbReference type="NCBI Taxonomy" id="2999064"/>
    <lineage>
        <taxon>Bacteria</taxon>
        <taxon>Bacillati</taxon>
        <taxon>Bacillota</taxon>
        <taxon>Bacilli</taxon>
        <taxon>Lactobacillales</taxon>
        <taxon>Aerococcaceae</taxon>
        <taxon>Aerococcus</taxon>
    </lineage>
</organism>
<dbReference type="Proteomes" id="UP001146670">
    <property type="component" value="Unassembled WGS sequence"/>
</dbReference>
<dbReference type="Pfam" id="PF02782">
    <property type="entry name" value="FGGY_C"/>
    <property type="match status" value="1"/>
</dbReference>
<feature type="domain" description="Carbohydrate kinase FGGY N-terminal" evidence="4">
    <location>
        <begin position="4"/>
        <end position="241"/>
    </location>
</feature>
<keyword evidence="3 6" id="KW-0418">Kinase</keyword>
<sequence>MTYHYVIDIGTTSIKLGVFTSQGQGPLVTYHRDNQSFSQVPGRHEQNPDFILEQIKVLIAKTKSSYPVNKIVFSSQMHSLMITDSTFTPLTRLLTWADQRAGDLALRWRHSQKGQNYQKLTGTPLHAMSPLAKLAYFRLHQAELLQTSNYIMGIKSYIIYSLTREYVCDQSLASTTGLYASETGHWAASILTDLGISESQLPTVKKLASSYPISSKVAQELGVKESLEIVLGGADGTLANFAYLEQTTSYPLLSFGTSGAVRLSQGNFVVDELGQYFTYILDDDGHYLRGAPLNNMGNVLARLHQEAYSQYSFSTMLDQLLAQTSQQPGPEIFLPYCHGERAPFWNARLKPGFYDIRPTTRPKDKHRAVIEGIFLQLRLVLTGLEREIKLKDKKLLVNGRIFTHPGMGQWLADISGWTIEVLDVGDASLLGANRLITGVKADVSSGPQYCPHPISAQAYDKKFHRFAELAQACHENSLSDII</sequence>